<protein>
    <submittedName>
        <fullName evidence="2">Adenylate/guanylate cyclase domain-containing protein</fullName>
        <ecNumber evidence="2">4.6.1.-</ecNumber>
    </submittedName>
</protein>
<dbReference type="CDD" id="cd07302">
    <property type="entry name" value="CHD"/>
    <property type="match status" value="1"/>
</dbReference>
<reference evidence="3" key="1">
    <citation type="submission" date="2023-08" db="EMBL/GenBank/DDBJ databases">
        <title>Rhodospirillaceae gen. nov., a novel taxon isolated from the Yangtze River Yuezi River estuary sludge.</title>
        <authorList>
            <person name="Ruan L."/>
        </authorList>
    </citation>
    <scope>NUCLEOTIDE SEQUENCE [LARGE SCALE GENOMIC DNA]</scope>
    <source>
        <strain evidence="3">R-7</strain>
    </source>
</reference>
<dbReference type="InterPro" id="IPR050697">
    <property type="entry name" value="Adenylyl/Guanylyl_Cyclase_3/4"/>
</dbReference>
<dbReference type="PANTHER" id="PTHR43081">
    <property type="entry name" value="ADENYLATE CYCLASE, TERMINAL-DIFFERENTIATION SPECIFIC-RELATED"/>
    <property type="match status" value="1"/>
</dbReference>
<accession>A0ABU0YP76</accession>
<keyword evidence="2" id="KW-0456">Lyase</keyword>
<keyword evidence="3" id="KW-1185">Reference proteome</keyword>
<proteinExistence type="predicted"/>
<dbReference type="SUPFAM" id="SSF55073">
    <property type="entry name" value="Nucleotide cyclase"/>
    <property type="match status" value="1"/>
</dbReference>
<name>A0ABU0YP76_9PROT</name>
<dbReference type="RefSeq" id="WP_379957586.1">
    <property type="nucleotide sequence ID" value="NZ_JAUYVI010000005.1"/>
</dbReference>
<dbReference type="Proteomes" id="UP001230156">
    <property type="component" value="Unassembled WGS sequence"/>
</dbReference>
<dbReference type="PROSITE" id="PS50125">
    <property type="entry name" value="GUANYLATE_CYCLASE_2"/>
    <property type="match status" value="1"/>
</dbReference>
<sequence>MTPPDLQTWLITQISEKPSLETLFTGFCKKLVKQGLPIWRSQLGLETLHPEDIGFSFLWVDGALQERARARPGLLASSDYINSPAKHVDDTGTAFTWKAGEDDRGMGLIKEFIADGVTDYVMLPLPFLDNARTASVSFATKAPGGFGAEGHEALRYAATLFSPLAERIALRRVALDALTVYLGATAAQRAYAGQIERGDVRTLQAAILIADLRGFTLLSDRLERRAMVALLDRWFGVMGEAIEAQGGDILKFMGDGLLAVFPLDGDASASCARALAAAQQTIAGTAKLNEELVQEGQAPLRFGMALHCGDVEFGNIGAKRRIDFTVIGPAVNHASRLEGLTKVVEQPLVLSDTFAHTLGKPLRSLGSHVLRGVREPVEVFVPE</sequence>
<dbReference type="EMBL" id="JAUYVI010000005">
    <property type="protein sequence ID" value="MDQ7249526.1"/>
    <property type="molecule type" value="Genomic_DNA"/>
</dbReference>
<dbReference type="InterPro" id="IPR001054">
    <property type="entry name" value="A/G_cyclase"/>
</dbReference>
<evidence type="ECO:0000313" key="3">
    <source>
        <dbReference type="Proteomes" id="UP001230156"/>
    </source>
</evidence>
<dbReference type="PANTHER" id="PTHR43081:SF11">
    <property type="entry name" value="BLR2264 PROTEIN"/>
    <property type="match status" value="1"/>
</dbReference>
<dbReference type="Gene3D" id="3.30.70.1230">
    <property type="entry name" value="Nucleotide cyclase"/>
    <property type="match status" value="1"/>
</dbReference>
<comment type="caution">
    <text evidence="2">The sequence shown here is derived from an EMBL/GenBank/DDBJ whole genome shotgun (WGS) entry which is preliminary data.</text>
</comment>
<feature type="domain" description="Guanylate cyclase" evidence="1">
    <location>
        <begin position="206"/>
        <end position="338"/>
    </location>
</feature>
<evidence type="ECO:0000313" key="2">
    <source>
        <dbReference type="EMBL" id="MDQ7249526.1"/>
    </source>
</evidence>
<dbReference type="SMART" id="SM00044">
    <property type="entry name" value="CYCc"/>
    <property type="match status" value="1"/>
</dbReference>
<dbReference type="GO" id="GO:0016829">
    <property type="term" value="F:lyase activity"/>
    <property type="evidence" value="ECO:0007669"/>
    <property type="project" value="UniProtKB-KW"/>
</dbReference>
<dbReference type="EC" id="4.6.1.-" evidence="2"/>
<gene>
    <name evidence="2" type="ORF">Q8A70_17695</name>
</gene>
<dbReference type="InterPro" id="IPR029787">
    <property type="entry name" value="Nucleotide_cyclase"/>
</dbReference>
<organism evidence="2 3">
    <name type="scientific">Dongia sedimenti</name>
    <dbReference type="NCBI Taxonomy" id="3064282"/>
    <lineage>
        <taxon>Bacteria</taxon>
        <taxon>Pseudomonadati</taxon>
        <taxon>Pseudomonadota</taxon>
        <taxon>Alphaproteobacteria</taxon>
        <taxon>Rhodospirillales</taxon>
        <taxon>Dongiaceae</taxon>
        <taxon>Dongia</taxon>
    </lineage>
</organism>
<dbReference type="Pfam" id="PF00211">
    <property type="entry name" value="Guanylate_cyc"/>
    <property type="match status" value="1"/>
</dbReference>
<evidence type="ECO:0000259" key="1">
    <source>
        <dbReference type="PROSITE" id="PS50125"/>
    </source>
</evidence>